<sequence>MSLACDVLVVYYRCGSENIPGADRKSVAAECWGFEGGKGGFPRQRGVRFHKDDFEDKPDRLGGIGMR</sequence>
<protein>
    <submittedName>
        <fullName evidence="1">Uncharacterized protein</fullName>
    </submittedName>
</protein>
<evidence type="ECO:0000313" key="1">
    <source>
        <dbReference type="EMBL" id="KAJ5337939.1"/>
    </source>
</evidence>
<dbReference type="Proteomes" id="UP001147695">
    <property type="component" value="Unassembled WGS sequence"/>
</dbReference>
<name>A0A9W9UEZ0_PENBR</name>
<proteinExistence type="predicted"/>
<evidence type="ECO:0000313" key="2">
    <source>
        <dbReference type="Proteomes" id="UP001147695"/>
    </source>
</evidence>
<dbReference type="EMBL" id="JAPZBQ010000003">
    <property type="protein sequence ID" value="KAJ5337939.1"/>
    <property type="molecule type" value="Genomic_DNA"/>
</dbReference>
<gene>
    <name evidence="1" type="ORF">N7452_004667</name>
</gene>
<reference evidence="1" key="2">
    <citation type="journal article" date="2023" name="IMA Fungus">
        <title>Comparative genomic study of the Penicillium genus elucidates a diverse pangenome and 15 lateral gene transfer events.</title>
        <authorList>
            <person name="Petersen C."/>
            <person name="Sorensen T."/>
            <person name="Nielsen M.R."/>
            <person name="Sondergaard T.E."/>
            <person name="Sorensen J.L."/>
            <person name="Fitzpatrick D.A."/>
            <person name="Frisvad J.C."/>
            <person name="Nielsen K.L."/>
        </authorList>
    </citation>
    <scope>NUCLEOTIDE SEQUENCE</scope>
    <source>
        <strain evidence="1">IBT 35673</strain>
    </source>
</reference>
<reference evidence="1" key="1">
    <citation type="submission" date="2022-12" db="EMBL/GenBank/DDBJ databases">
        <authorList>
            <person name="Petersen C."/>
        </authorList>
    </citation>
    <scope>NUCLEOTIDE SEQUENCE</scope>
    <source>
        <strain evidence="1">IBT 35673</strain>
    </source>
</reference>
<comment type="caution">
    <text evidence="1">The sequence shown here is derived from an EMBL/GenBank/DDBJ whole genome shotgun (WGS) entry which is preliminary data.</text>
</comment>
<organism evidence="1 2">
    <name type="scientific">Penicillium brevicompactum</name>
    <dbReference type="NCBI Taxonomy" id="5074"/>
    <lineage>
        <taxon>Eukaryota</taxon>
        <taxon>Fungi</taxon>
        <taxon>Dikarya</taxon>
        <taxon>Ascomycota</taxon>
        <taxon>Pezizomycotina</taxon>
        <taxon>Eurotiomycetes</taxon>
        <taxon>Eurotiomycetidae</taxon>
        <taxon>Eurotiales</taxon>
        <taxon>Aspergillaceae</taxon>
        <taxon>Penicillium</taxon>
    </lineage>
</organism>
<dbReference type="AlphaFoldDB" id="A0A9W9UEZ0"/>
<accession>A0A9W9UEZ0</accession>